<dbReference type="Pfam" id="PF18052">
    <property type="entry name" value="Rx_N"/>
    <property type="match status" value="1"/>
</dbReference>
<dbReference type="Gene3D" id="1.10.8.430">
    <property type="entry name" value="Helical domain of apoptotic protease-activating factors"/>
    <property type="match status" value="1"/>
</dbReference>
<accession>A0ABU6Z3N3</accession>
<evidence type="ECO:0000259" key="9">
    <source>
        <dbReference type="Pfam" id="PF23559"/>
    </source>
</evidence>
<evidence type="ECO:0000259" key="7">
    <source>
        <dbReference type="Pfam" id="PF18052"/>
    </source>
</evidence>
<dbReference type="Gene3D" id="1.20.5.4130">
    <property type="match status" value="1"/>
</dbReference>
<dbReference type="InterPro" id="IPR041118">
    <property type="entry name" value="Rx_N"/>
</dbReference>
<dbReference type="InterPro" id="IPR036388">
    <property type="entry name" value="WH-like_DNA-bd_sf"/>
</dbReference>
<dbReference type="Pfam" id="PF23286">
    <property type="entry name" value="LRR_13"/>
    <property type="match status" value="1"/>
</dbReference>
<comment type="caution">
    <text evidence="11">The sequence shown here is derived from an EMBL/GenBank/DDBJ whole genome shotgun (WGS) entry which is preliminary data.</text>
</comment>
<dbReference type="CDD" id="cd14798">
    <property type="entry name" value="RX-CC_like"/>
    <property type="match status" value="1"/>
</dbReference>
<dbReference type="InterPro" id="IPR038005">
    <property type="entry name" value="RX-like_CC"/>
</dbReference>
<dbReference type="InterPro" id="IPR027417">
    <property type="entry name" value="P-loop_NTPase"/>
</dbReference>
<keyword evidence="1" id="KW-0433">Leucine-rich repeat</keyword>
<dbReference type="EMBL" id="JASCZI010271904">
    <property type="protein sequence ID" value="MED6217232.1"/>
    <property type="molecule type" value="Genomic_DNA"/>
</dbReference>
<reference evidence="11 12" key="1">
    <citation type="journal article" date="2023" name="Plants (Basel)">
        <title>Bridging the Gap: Combining Genomics and Transcriptomics Approaches to Understand Stylosanthes scabra, an Orphan Legume from the Brazilian Caatinga.</title>
        <authorList>
            <person name="Ferreira-Neto J.R.C."/>
            <person name="da Silva M.D."/>
            <person name="Binneck E."/>
            <person name="de Melo N.F."/>
            <person name="da Silva R.H."/>
            <person name="de Melo A.L.T.M."/>
            <person name="Pandolfi V."/>
            <person name="Bustamante F.O."/>
            <person name="Brasileiro-Vidal A.C."/>
            <person name="Benko-Iseppon A.M."/>
        </authorList>
    </citation>
    <scope>NUCLEOTIDE SEQUENCE [LARGE SCALE GENOMIC DNA]</scope>
    <source>
        <tissue evidence="11">Leaves</tissue>
    </source>
</reference>
<dbReference type="InterPro" id="IPR001611">
    <property type="entry name" value="Leu-rich_rpt"/>
</dbReference>
<dbReference type="Gene3D" id="1.10.10.10">
    <property type="entry name" value="Winged helix-like DNA-binding domain superfamily/Winged helix DNA-binding domain"/>
    <property type="match status" value="1"/>
</dbReference>
<dbReference type="Gene3D" id="3.80.10.10">
    <property type="entry name" value="Ribonuclease Inhibitor"/>
    <property type="match status" value="3"/>
</dbReference>
<organism evidence="11 12">
    <name type="scientific">Stylosanthes scabra</name>
    <dbReference type="NCBI Taxonomy" id="79078"/>
    <lineage>
        <taxon>Eukaryota</taxon>
        <taxon>Viridiplantae</taxon>
        <taxon>Streptophyta</taxon>
        <taxon>Embryophyta</taxon>
        <taxon>Tracheophyta</taxon>
        <taxon>Spermatophyta</taxon>
        <taxon>Magnoliopsida</taxon>
        <taxon>eudicotyledons</taxon>
        <taxon>Gunneridae</taxon>
        <taxon>Pentapetalae</taxon>
        <taxon>rosids</taxon>
        <taxon>fabids</taxon>
        <taxon>Fabales</taxon>
        <taxon>Fabaceae</taxon>
        <taxon>Papilionoideae</taxon>
        <taxon>50 kb inversion clade</taxon>
        <taxon>dalbergioids sensu lato</taxon>
        <taxon>Dalbergieae</taxon>
        <taxon>Pterocarpus clade</taxon>
        <taxon>Stylosanthes</taxon>
    </lineage>
</organism>
<evidence type="ECO:0000259" key="10">
    <source>
        <dbReference type="Pfam" id="PF25019"/>
    </source>
</evidence>
<dbReference type="SUPFAM" id="SSF52058">
    <property type="entry name" value="L domain-like"/>
    <property type="match status" value="2"/>
</dbReference>
<protein>
    <submittedName>
        <fullName evidence="11">Uncharacterized protein</fullName>
    </submittedName>
</protein>
<dbReference type="InterPro" id="IPR058546">
    <property type="entry name" value="RPS4B/Roq1-like_LRR"/>
</dbReference>
<dbReference type="SUPFAM" id="SSF52540">
    <property type="entry name" value="P-loop containing nucleoside triphosphate hydrolases"/>
    <property type="match status" value="1"/>
</dbReference>
<evidence type="ECO:0000256" key="4">
    <source>
        <dbReference type="ARBA" id="ARBA00022821"/>
    </source>
</evidence>
<keyword evidence="4" id="KW-0611">Plant defense</keyword>
<dbReference type="Pfam" id="PF25019">
    <property type="entry name" value="LRR_R13L1-DRL21"/>
    <property type="match status" value="1"/>
</dbReference>
<evidence type="ECO:0000256" key="2">
    <source>
        <dbReference type="ARBA" id="ARBA00022737"/>
    </source>
</evidence>
<dbReference type="PANTHER" id="PTHR36766:SF42">
    <property type="entry name" value="NB-ARC DOMAIN DISEASE RESISTANCE PROTEIN"/>
    <property type="match status" value="1"/>
</dbReference>
<dbReference type="Pfam" id="PF00931">
    <property type="entry name" value="NB-ARC"/>
    <property type="match status" value="1"/>
</dbReference>
<dbReference type="Proteomes" id="UP001341840">
    <property type="component" value="Unassembled WGS sequence"/>
</dbReference>
<dbReference type="Pfam" id="PF13855">
    <property type="entry name" value="LRR_8"/>
    <property type="match status" value="1"/>
</dbReference>
<gene>
    <name evidence="11" type="ORF">PIB30_015794</name>
</gene>
<evidence type="ECO:0000313" key="12">
    <source>
        <dbReference type="Proteomes" id="UP001341840"/>
    </source>
</evidence>
<evidence type="ECO:0000259" key="6">
    <source>
        <dbReference type="Pfam" id="PF00931"/>
    </source>
</evidence>
<evidence type="ECO:0000259" key="8">
    <source>
        <dbReference type="Pfam" id="PF23286"/>
    </source>
</evidence>
<feature type="domain" description="Disease resistance N-terminal" evidence="7">
    <location>
        <begin position="5"/>
        <end position="88"/>
    </location>
</feature>
<dbReference type="InterPro" id="IPR056789">
    <property type="entry name" value="LRR_R13L1-DRL21"/>
</dbReference>
<evidence type="ECO:0000313" key="11">
    <source>
        <dbReference type="EMBL" id="MED6217232.1"/>
    </source>
</evidence>
<dbReference type="InterPro" id="IPR002182">
    <property type="entry name" value="NB-ARC"/>
</dbReference>
<feature type="domain" description="R13L1/DRL21-like LRR repeat region" evidence="10">
    <location>
        <begin position="677"/>
        <end position="801"/>
    </location>
</feature>
<keyword evidence="3" id="KW-0547">Nucleotide-binding</keyword>
<feature type="domain" description="NB-ARC" evidence="6">
    <location>
        <begin position="174"/>
        <end position="344"/>
    </location>
</feature>
<dbReference type="PRINTS" id="PR00364">
    <property type="entry name" value="DISEASERSIST"/>
</dbReference>
<feature type="domain" description="Disease resistance protein RPS4B/Roq1-like leucine-rich repeats" evidence="8">
    <location>
        <begin position="986"/>
        <end position="1072"/>
    </location>
</feature>
<dbReference type="Pfam" id="PF23559">
    <property type="entry name" value="WHD_DRP"/>
    <property type="match status" value="1"/>
</dbReference>
<dbReference type="PANTHER" id="PTHR36766">
    <property type="entry name" value="PLANT BROAD-SPECTRUM MILDEW RESISTANCE PROTEIN RPW8"/>
    <property type="match status" value="1"/>
</dbReference>
<dbReference type="Gene3D" id="3.40.50.300">
    <property type="entry name" value="P-loop containing nucleotide triphosphate hydrolases"/>
    <property type="match status" value="1"/>
</dbReference>
<sequence>MAEAVVEIVINNLSSLIQNEMVGPLLSFNEDLETLKSRLTSIKATLQDAEEKHFTQSSIKDWLQKLKHAAHMLDDILDECATHALELHDGGINCGGSPGKLQCSCLSSFNPKHVMFRYKTAKKIKMISQRLDQIAKERHDFHLKEIVMDTRTGVMDWHQTTSLITQPQVYGREKERDNIIDFLVGDASNSQDLSVYPILGIGGIGKTTLAQLIFNHEKVAQHFDLRIWVCVSEDFSLNRMTKAIIQSASGHACEDMELEPLQRRLRQIIEKKRYLLVLDDVWNDNQDNWQRLRSILGCGAQGASILVTTCLLKVATVLGTMPPHELSELSSNDCWELFKLRAFEPGEKEREELVIIGKEIVKKCAGVPLAAIALGSLLRFKREEREWLSIKDNNLWSLQDENSVMPALRLSYLNLPARLRQCFAFCAIFPKDQEIDKQFLMDLWMANGFISSSETLEAEDVCDQVWNELYWRSFFQDINRDEFGKIKSFKMHDLIHDLAQSISQEICCITYDNGRTSVPRGTRHLSINLFQKENEIGLSKVRSLKSYLGPSYFGNRSLPVDVLNRYSLRVLQYTSLTHLPATIGDLKYLRYLNISHGRFKTLPESICKLRNLQVLKLEYCCSLEILPTCLKQLKALQHLYLMGCLKLLSMPPSIGELTSLTTLSMFVVGKETRSDLTEMGTLKLKGELHIKYLERVTSVADAEKANMGEKQLHQLLLTWNKFEESRLQAKDIERVLEVLQPSMHGLQSLQVGGYPGVQFPQWMGSPSLKHLREVVIVDCINSSSLPALRKLPALKRLEISNINHLTDLNNETYENTGGFMALERLILNKLPNLIRLSREGGENMFPLLSELHIYECPELSLPSLPSLKELIVEGKCHQGLLNSIYKLHSLESLAFNGCDKESPCFLNGMQEGLTSLKILWVSNLSRLEILTCGIIKLSTIQELYLVYIKNLEILPDQVLEGMQSLKVFKIIHNQKFKLSAGFQHLTCLKELHIVDCPEVEGFPEDLQHMTALQSLNLINLQNLKSLPDWLGNLVLLHSLRIGNCPKLRYLPTSIKSLDNLKFLSIEGCPELSKRCERETGKDWPLIAHVPKIHHSPDCHYEYQSLPYSWIN</sequence>
<evidence type="ECO:0000256" key="5">
    <source>
        <dbReference type="ARBA" id="ARBA00022840"/>
    </source>
</evidence>
<feature type="domain" description="Disease resistance protein winged helix" evidence="9">
    <location>
        <begin position="428"/>
        <end position="499"/>
    </location>
</feature>
<keyword evidence="2" id="KW-0677">Repeat</keyword>
<proteinExistence type="predicted"/>
<evidence type="ECO:0000256" key="3">
    <source>
        <dbReference type="ARBA" id="ARBA00022741"/>
    </source>
</evidence>
<dbReference type="InterPro" id="IPR032675">
    <property type="entry name" value="LRR_dom_sf"/>
</dbReference>
<dbReference type="InterPro" id="IPR042197">
    <property type="entry name" value="Apaf_helical"/>
</dbReference>
<evidence type="ECO:0000256" key="1">
    <source>
        <dbReference type="ARBA" id="ARBA00022614"/>
    </source>
</evidence>
<keyword evidence="12" id="KW-1185">Reference proteome</keyword>
<dbReference type="InterPro" id="IPR058922">
    <property type="entry name" value="WHD_DRP"/>
</dbReference>
<name>A0ABU6Z3N3_9FABA</name>
<keyword evidence="5" id="KW-0067">ATP-binding</keyword>